<sequence>MNFSEYSAVLNAFKHGAFVSIQESYDAICHAQDQLIAELTSKGAVIKGWKVVEDSGVFILSPIFDFQIFQHQGTRISKSDLSGIEVEICYQCSVPLLAGDIDYAVRGCQPFVGIEVIRPKINPHSYPSCDFYFNYGILVSDLPVSGDFSLKSGHQSHTYQYSTSATDFFEQKKAVLLKGVQECVRRGYIDEFFFMTGSLNGLIGTDICEGKNEVIGTNGTLISVDIV</sequence>
<evidence type="ECO:0000313" key="1">
    <source>
        <dbReference type="EMBL" id="RNF48687.1"/>
    </source>
</evidence>
<dbReference type="EMBL" id="RIZG01000011">
    <property type="protein sequence ID" value="RNF48687.1"/>
    <property type="molecule type" value="Genomic_DNA"/>
</dbReference>
<accession>A0A3M8PXL4</accession>
<dbReference type="Proteomes" id="UP000280507">
    <property type="component" value="Unassembled WGS sequence"/>
</dbReference>
<proteinExistence type="predicted"/>
<comment type="caution">
    <text evidence="1">The sequence shown here is derived from an EMBL/GenBank/DDBJ whole genome shotgun (WGS) entry which is preliminary data.</text>
</comment>
<protein>
    <recommendedName>
        <fullName evidence="3">Hydratase</fullName>
    </recommendedName>
</protein>
<name>A0A3M8PXL4_9GAMM</name>
<evidence type="ECO:0000313" key="2">
    <source>
        <dbReference type="Proteomes" id="UP000280507"/>
    </source>
</evidence>
<evidence type="ECO:0008006" key="3">
    <source>
        <dbReference type="Google" id="ProtNLM"/>
    </source>
</evidence>
<keyword evidence="2" id="KW-1185">Reference proteome</keyword>
<reference evidence="1 2" key="1">
    <citation type="journal article" date="2012" name="Int. J. Syst. Evol. Microbiol.">
        <title>Marinomonas hwangdonensis sp. nov., isolated from seawater.</title>
        <authorList>
            <person name="Jung Y.T."/>
            <person name="Oh T.K."/>
            <person name="Yoon J.H."/>
        </authorList>
    </citation>
    <scope>NUCLEOTIDE SEQUENCE [LARGE SCALE GENOMIC DNA]</scope>
    <source>
        <strain evidence="1 2">HDW-15</strain>
    </source>
</reference>
<dbReference type="RefSeq" id="WP_123096643.1">
    <property type="nucleotide sequence ID" value="NZ_RIZG01000011.1"/>
</dbReference>
<dbReference type="OrthoDB" id="6102201at2"/>
<dbReference type="AlphaFoldDB" id="A0A3M8PXL4"/>
<organism evidence="1 2">
    <name type="scientific">Marinomonas hwangdonensis</name>
    <dbReference type="NCBI Taxonomy" id="1053647"/>
    <lineage>
        <taxon>Bacteria</taxon>
        <taxon>Pseudomonadati</taxon>
        <taxon>Pseudomonadota</taxon>
        <taxon>Gammaproteobacteria</taxon>
        <taxon>Oceanospirillales</taxon>
        <taxon>Oceanospirillaceae</taxon>
        <taxon>Marinomonas</taxon>
    </lineage>
</organism>
<gene>
    <name evidence="1" type="ORF">EBI00_14360</name>
</gene>